<keyword evidence="4" id="KW-0547">Nucleotide-binding</keyword>
<keyword evidence="2" id="KW-0723">Serine/threonine-protein kinase</keyword>
<comment type="caution">
    <text evidence="10">The sequence shown here is derived from an EMBL/GenBank/DDBJ whole genome shotgun (WGS) entry which is preliminary data.</text>
</comment>
<feature type="signal peptide" evidence="8">
    <location>
        <begin position="1"/>
        <end position="31"/>
    </location>
</feature>
<keyword evidence="6" id="KW-0325">Glycoprotein</keyword>
<protein>
    <recommendedName>
        <fullName evidence="9">Malectin-like domain-containing protein</fullName>
    </recommendedName>
</protein>
<feature type="domain" description="Malectin-like" evidence="9">
    <location>
        <begin position="40"/>
        <end position="398"/>
    </location>
</feature>
<dbReference type="PANTHER" id="PTHR34590:SF6">
    <property type="entry name" value="RECEPTOR-LIKE KINASE"/>
    <property type="match status" value="1"/>
</dbReference>
<evidence type="ECO:0000256" key="1">
    <source>
        <dbReference type="ARBA" id="ARBA00004479"/>
    </source>
</evidence>
<reference evidence="10" key="1">
    <citation type="submission" date="2019-10" db="EMBL/GenBank/DDBJ databases">
        <authorList>
            <person name="Zhang R."/>
            <person name="Pan Y."/>
            <person name="Wang J."/>
            <person name="Ma R."/>
            <person name="Yu S."/>
        </authorList>
    </citation>
    <scope>NUCLEOTIDE SEQUENCE</scope>
    <source>
        <strain evidence="10">LA-IB0</strain>
        <tissue evidence="10">Leaf</tissue>
    </source>
</reference>
<evidence type="ECO:0000256" key="5">
    <source>
        <dbReference type="ARBA" id="ARBA00022840"/>
    </source>
</evidence>
<dbReference type="InterPro" id="IPR045272">
    <property type="entry name" value="ANXUR1/2-like"/>
</dbReference>
<dbReference type="InterPro" id="IPR024788">
    <property type="entry name" value="Malectin-like_Carb-bd_dom"/>
</dbReference>
<keyword evidence="8" id="KW-0732">Signal</keyword>
<dbReference type="FunFam" id="2.60.120.430:FF:000001">
    <property type="entry name" value="Receptor-like protein kinase FERONIA"/>
    <property type="match status" value="1"/>
</dbReference>
<evidence type="ECO:0000256" key="4">
    <source>
        <dbReference type="ARBA" id="ARBA00022741"/>
    </source>
</evidence>
<proteinExistence type="predicted"/>
<accession>A0AAV6W1S1</accession>
<evidence type="ECO:0000313" key="10">
    <source>
        <dbReference type="EMBL" id="KAG8363309.1"/>
    </source>
</evidence>
<feature type="chain" id="PRO_5043989359" description="Malectin-like domain-containing protein" evidence="8">
    <location>
        <begin position="32"/>
        <end position="477"/>
    </location>
</feature>
<evidence type="ECO:0000256" key="2">
    <source>
        <dbReference type="ARBA" id="ARBA00022527"/>
    </source>
</evidence>
<keyword evidence="7" id="KW-1133">Transmembrane helix</keyword>
<dbReference type="Pfam" id="PF12819">
    <property type="entry name" value="Malectin_like"/>
    <property type="match status" value="1"/>
</dbReference>
<keyword evidence="11" id="KW-1185">Reference proteome</keyword>
<dbReference type="Proteomes" id="UP000826271">
    <property type="component" value="Unassembled WGS sequence"/>
</dbReference>
<comment type="subcellular location">
    <subcellularLocation>
        <location evidence="1">Membrane</location>
        <topology evidence="1">Single-pass type I membrane protein</topology>
    </subcellularLocation>
</comment>
<evidence type="ECO:0000259" key="9">
    <source>
        <dbReference type="Pfam" id="PF12819"/>
    </source>
</evidence>
<dbReference type="AlphaFoldDB" id="A0AAV6W1S1"/>
<dbReference type="GO" id="GO:0004714">
    <property type="term" value="F:transmembrane receptor protein tyrosine kinase activity"/>
    <property type="evidence" value="ECO:0007669"/>
    <property type="project" value="InterPro"/>
</dbReference>
<dbReference type="GO" id="GO:0016020">
    <property type="term" value="C:membrane"/>
    <property type="evidence" value="ECO:0007669"/>
    <property type="project" value="UniProtKB-SubCell"/>
</dbReference>
<evidence type="ECO:0000256" key="8">
    <source>
        <dbReference type="SAM" id="SignalP"/>
    </source>
</evidence>
<dbReference type="EMBL" id="WHWC01000019">
    <property type="protein sequence ID" value="KAG8363309.1"/>
    <property type="molecule type" value="Genomic_DNA"/>
</dbReference>
<evidence type="ECO:0000256" key="7">
    <source>
        <dbReference type="SAM" id="Phobius"/>
    </source>
</evidence>
<keyword evidence="7" id="KW-0812">Transmembrane</keyword>
<organism evidence="10 11">
    <name type="scientific">Buddleja alternifolia</name>
    <dbReference type="NCBI Taxonomy" id="168488"/>
    <lineage>
        <taxon>Eukaryota</taxon>
        <taxon>Viridiplantae</taxon>
        <taxon>Streptophyta</taxon>
        <taxon>Embryophyta</taxon>
        <taxon>Tracheophyta</taxon>
        <taxon>Spermatophyta</taxon>
        <taxon>Magnoliopsida</taxon>
        <taxon>eudicotyledons</taxon>
        <taxon>Gunneridae</taxon>
        <taxon>Pentapetalae</taxon>
        <taxon>asterids</taxon>
        <taxon>lamiids</taxon>
        <taxon>Lamiales</taxon>
        <taxon>Scrophulariaceae</taxon>
        <taxon>Buddlejeae</taxon>
        <taxon>Buddleja</taxon>
    </lineage>
</organism>
<keyword evidence="5" id="KW-0067">ATP-binding</keyword>
<keyword evidence="7" id="KW-0472">Membrane</keyword>
<dbReference type="Gene3D" id="2.60.120.430">
    <property type="entry name" value="Galactose-binding lectin"/>
    <property type="match status" value="2"/>
</dbReference>
<feature type="transmembrane region" description="Helical" evidence="7">
    <location>
        <begin position="426"/>
        <end position="444"/>
    </location>
</feature>
<dbReference type="PANTHER" id="PTHR34590">
    <property type="entry name" value="OS03G0124300 PROTEIN-RELATED"/>
    <property type="match status" value="1"/>
</dbReference>
<evidence type="ECO:0000256" key="3">
    <source>
        <dbReference type="ARBA" id="ARBA00022679"/>
    </source>
</evidence>
<evidence type="ECO:0000256" key="6">
    <source>
        <dbReference type="ARBA" id="ARBA00023180"/>
    </source>
</evidence>
<evidence type="ECO:0000313" key="11">
    <source>
        <dbReference type="Proteomes" id="UP000826271"/>
    </source>
</evidence>
<sequence length="477" mass="53347">MASHIITMTKFFSLLIFSLYISLSLPSLASAFSPTDHYLINCGSRAAETLDSDHRVFTGDERRFLTSTGTIQLENAAVSSSELYHTATAFNRPTRYAFPIRDLGIHHLVRLHFHPIYYRYNNLIEAEFHVIANGFLLLRNFRVPNSDDFPMIKEFVIPIDSEKLEITFLPSEKSKYGVVNAIEVISAPKDLIGDVAYVDSESSEMINGLLKTGFETVHRVNVGGFKVTPFNDSLWRTWVTDDAYLKSSGDDDSKNMEPIHFGGRIKYQIGGASREVGPDNVYNTARVIKSVNNSIPNTNMTFVFAVEKGHNYLVRLHFCDIASVALGMLYFNVYMNGNLAFENLDLTYATNSLLASPFYADLLVNMQDSEVLVVSVGPSNMSLPRAVDAILNGVEIWKTNNSMGSFDGEVCAESVWRVWRKEHVNVLLPLVAGVFLLLSAAMFIQKRRGGSVPWSRLPVDVSEDNLKFGNQFSSLKA</sequence>
<gene>
    <name evidence="10" type="ORF">BUALT_Bualt19G0008800</name>
</gene>
<dbReference type="GO" id="GO:0005524">
    <property type="term" value="F:ATP binding"/>
    <property type="evidence" value="ECO:0007669"/>
    <property type="project" value="UniProtKB-KW"/>
</dbReference>
<name>A0AAV6W1S1_9LAMI</name>
<keyword evidence="2" id="KW-0418">Kinase</keyword>
<dbReference type="GO" id="GO:0004674">
    <property type="term" value="F:protein serine/threonine kinase activity"/>
    <property type="evidence" value="ECO:0007669"/>
    <property type="project" value="UniProtKB-KW"/>
</dbReference>
<keyword evidence="3" id="KW-0808">Transferase</keyword>